<dbReference type="InterPro" id="IPR050090">
    <property type="entry name" value="Tyrosine_recombinase_XerCD"/>
</dbReference>
<organism evidence="4 5">
    <name type="scientific">Nocardia amamiensis</name>
    <dbReference type="NCBI Taxonomy" id="404578"/>
    <lineage>
        <taxon>Bacteria</taxon>
        <taxon>Bacillati</taxon>
        <taxon>Actinomycetota</taxon>
        <taxon>Actinomycetes</taxon>
        <taxon>Mycobacteriales</taxon>
        <taxon>Nocardiaceae</taxon>
        <taxon>Nocardia</taxon>
    </lineage>
</organism>
<keyword evidence="2" id="KW-0233">DNA recombination</keyword>
<dbReference type="PANTHER" id="PTHR30349:SF64">
    <property type="entry name" value="PROPHAGE INTEGRASE INTD-RELATED"/>
    <property type="match status" value="1"/>
</dbReference>
<gene>
    <name evidence="4" type="ORF">IU459_34900</name>
</gene>
<protein>
    <submittedName>
        <fullName evidence="4">Site-specific integrase</fullName>
    </submittedName>
</protein>
<dbReference type="InterPro" id="IPR013762">
    <property type="entry name" value="Integrase-like_cat_sf"/>
</dbReference>
<keyword evidence="5" id="KW-1185">Reference proteome</keyword>
<feature type="domain" description="Integrase SAM-like N-terminal" evidence="3">
    <location>
        <begin position="48"/>
        <end position="137"/>
    </location>
</feature>
<accession>A0ABS0D1K3</accession>
<evidence type="ECO:0000256" key="1">
    <source>
        <dbReference type="ARBA" id="ARBA00023125"/>
    </source>
</evidence>
<dbReference type="Gene3D" id="1.10.150.130">
    <property type="match status" value="1"/>
</dbReference>
<dbReference type="PANTHER" id="PTHR30349">
    <property type="entry name" value="PHAGE INTEGRASE-RELATED"/>
    <property type="match status" value="1"/>
</dbReference>
<proteinExistence type="predicted"/>
<dbReference type="SUPFAM" id="SSF47823">
    <property type="entry name" value="lambda integrase-like, N-terminal domain"/>
    <property type="match status" value="1"/>
</dbReference>
<evidence type="ECO:0000313" key="5">
    <source>
        <dbReference type="Proteomes" id="UP000702209"/>
    </source>
</evidence>
<dbReference type="InterPro" id="IPR011010">
    <property type="entry name" value="DNA_brk_join_enz"/>
</dbReference>
<dbReference type="Gene3D" id="1.10.443.10">
    <property type="entry name" value="Intergrase catalytic core"/>
    <property type="match status" value="1"/>
</dbReference>
<dbReference type="InterPro" id="IPR010998">
    <property type="entry name" value="Integrase_recombinase_N"/>
</dbReference>
<dbReference type="Proteomes" id="UP000702209">
    <property type="component" value="Unassembled WGS sequence"/>
</dbReference>
<name>A0ABS0D1K3_9NOCA</name>
<reference evidence="4 5" key="1">
    <citation type="submission" date="2020-10" db="EMBL/GenBank/DDBJ databases">
        <title>Identification of Nocardia species via Next-generation sequencing and recognition of intraspecies genetic diversity.</title>
        <authorList>
            <person name="Li P."/>
            <person name="Li P."/>
            <person name="Lu B."/>
        </authorList>
    </citation>
    <scope>NUCLEOTIDE SEQUENCE [LARGE SCALE GENOMIC DNA]</scope>
    <source>
        <strain evidence="4 5">BJ06-0157</strain>
    </source>
</reference>
<evidence type="ECO:0000259" key="3">
    <source>
        <dbReference type="Pfam" id="PF02899"/>
    </source>
</evidence>
<dbReference type="Pfam" id="PF02899">
    <property type="entry name" value="Phage_int_SAM_1"/>
    <property type="match status" value="1"/>
</dbReference>
<dbReference type="SUPFAM" id="SSF56349">
    <property type="entry name" value="DNA breaking-rejoining enzymes"/>
    <property type="match status" value="1"/>
</dbReference>
<dbReference type="EMBL" id="JADLQX010000051">
    <property type="protein sequence ID" value="MBF6302685.1"/>
    <property type="molecule type" value="Genomic_DNA"/>
</dbReference>
<sequence>MELIFFSSVGWESWDVQRRPVIPNGMPVLVDDDLVFEDGAGARPSTVVNRWLRELPSSGCPAPSSWESYARVLRSWMEFLGQFGVDLFDERRPLKDALSAYAVHRACGPIDARFEVTTWDRHVSVLAAFYRWAVAEGHAQAEPFTYTQAKTIYGEQVREVRKNLAVRRRPKAHVTIKYLERDFEALFLKALAGLTPDGAEDTGYRGRELARNAAIGGLGLATGLRRQEFTYLLVPEIPALPSNPSALPIPFRVPAGVTKGRKFRTTWITYQALAEVHRYLDLARPLAIEGSTWRPPTRSGDPLLVTEIGPIGGRVNGKRVRWAALRPAERLRLVAPEGGSMLVAVRGDGGPFTAWATVFERASDRIRARFEPRFPTVNPHRLRHSFAIRTLEMLVEGYYTQAAKLVRDTDADAALALYLSKSDPLMVLRDLLGHSSVLTTEMYLRRLDMTRIYREAYERASHEYGLAEIADAEREADDEFSDEFEDAV</sequence>
<evidence type="ECO:0000313" key="4">
    <source>
        <dbReference type="EMBL" id="MBF6302685.1"/>
    </source>
</evidence>
<keyword evidence="1" id="KW-0238">DNA-binding</keyword>
<evidence type="ECO:0000256" key="2">
    <source>
        <dbReference type="ARBA" id="ARBA00023172"/>
    </source>
</evidence>
<comment type="caution">
    <text evidence="4">The sequence shown here is derived from an EMBL/GenBank/DDBJ whole genome shotgun (WGS) entry which is preliminary data.</text>
</comment>
<dbReference type="CDD" id="cd00397">
    <property type="entry name" value="DNA_BRE_C"/>
    <property type="match status" value="1"/>
</dbReference>
<dbReference type="InterPro" id="IPR004107">
    <property type="entry name" value="Integrase_SAM-like_N"/>
</dbReference>